<dbReference type="EC" id="2.3.1.191" evidence="7"/>
<dbReference type="Pfam" id="PF04613">
    <property type="entry name" value="LpxD"/>
    <property type="match status" value="1"/>
</dbReference>
<evidence type="ECO:0000259" key="8">
    <source>
        <dbReference type="Pfam" id="PF04613"/>
    </source>
</evidence>
<evidence type="ECO:0000313" key="9">
    <source>
        <dbReference type="EMBL" id="KGF50565.1"/>
    </source>
</evidence>
<evidence type="ECO:0000256" key="1">
    <source>
        <dbReference type="ARBA" id="ARBA00022516"/>
    </source>
</evidence>
<dbReference type="PANTHER" id="PTHR43378">
    <property type="entry name" value="UDP-3-O-ACYLGLUCOSAMINE N-ACYLTRANSFERASE"/>
    <property type="match status" value="1"/>
</dbReference>
<organism evidence="9 10">
    <name type="scientific">Prevotella disiens DNF00882</name>
    <dbReference type="NCBI Taxonomy" id="1401075"/>
    <lineage>
        <taxon>Bacteria</taxon>
        <taxon>Pseudomonadati</taxon>
        <taxon>Bacteroidota</taxon>
        <taxon>Bacteroidia</taxon>
        <taxon>Bacteroidales</taxon>
        <taxon>Prevotellaceae</taxon>
        <taxon>Prevotella</taxon>
    </lineage>
</organism>
<evidence type="ECO:0000313" key="10">
    <source>
        <dbReference type="Proteomes" id="UP000029538"/>
    </source>
</evidence>
<dbReference type="Pfam" id="PF14602">
    <property type="entry name" value="Hexapep_2"/>
    <property type="match status" value="1"/>
</dbReference>
<dbReference type="GO" id="GO:0009245">
    <property type="term" value="P:lipid A biosynthetic process"/>
    <property type="evidence" value="ECO:0007669"/>
    <property type="project" value="UniProtKB-UniRule"/>
</dbReference>
<comment type="function">
    <text evidence="7">Catalyzes the N-acylation of UDP-3-O-acylglucosamine using 3-hydroxyacyl-ACP as the acyl donor. Is involved in the biosynthesis of lipid A, a phosphorylated glycolipid that anchors the lipopolysaccharide to the outer membrane of the cell.</text>
</comment>
<evidence type="ECO:0000256" key="7">
    <source>
        <dbReference type="HAMAP-Rule" id="MF_00523"/>
    </source>
</evidence>
<dbReference type="SUPFAM" id="SSF51161">
    <property type="entry name" value="Trimeric LpxA-like enzymes"/>
    <property type="match status" value="1"/>
</dbReference>
<evidence type="ECO:0000256" key="6">
    <source>
        <dbReference type="ARBA" id="ARBA00023315"/>
    </source>
</evidence>
<dbReference type="CDD" id="cd03352">
    <property type="entry name" value="LbH_LpxD"/>
    <property type="match status" value="1"/>
</dbReference>
<dbReference type="HAMAP" id="MF_00523">
    <property type="entry name" value="LpxD"/>
    <property type="match status" value="1"/>
</dbReference>
<comment type="catalytic activity">
    <reaction evidence="7">
        <text>a UDP-3-O-[(3R)-3-hydroxyacyl]-alpha-D-glucosamine + a (3R)-hydroxyacyl-[ACP] = a UDP-2-N,3-O-bis[(3R)-3-hydroxyacyl]-alpha-D-glucosamine + holo-[ACP] + H(+)</text>
        <dbReference type="Rhea" id="RHEA:53836"/>
        <dbReference type="Rhea" id="RHEA-COMP:9685"/>
        <dbReference type="Rhea" id="RHEA-COMP:9945"/>
        <dbReference type="ChEBI" id="CHEBI:15378"/>
        <dbReference type="ChEBI" id="CHEBI:64479"/>
        <dbReference type="ChEBI" id="CHEBI:78827"/>
        <dbReference type="ChEBI" id="CHEBI:137740"/>
        <dbReference type="ChEBI" id="CHEBI:137748"/>
        <dbReference type="EC" id="2.3.1.191"/>
    </reaction>
</comment>
<feature type="domain" description="UDP-3-O-[3-hydroxymyristoyl] glucosamine N-acyltransferase non-repeat region" evidence="8">
    <location>
        <begin position="22"/>
        <end position="90"/>
    </location>
</feature>
<evidence type="ECO:0000256" key="3">
    <source>
        <dbReference type="ARBA" id="ARBA00022679"/>
    </source>
</evidence>
<dbReference type="PANTHER" id="PTHR43378:SF2">
    <property type="entry name" value="UDP-3-O-ACYLGLUCOSAMINE N-ACYLTRANSFERASE 1, MITOCHONDRIAL-RELATED"/>
    <property type="match status" value="1"/>
</dbReference>
<comment type="similarity">
    <text evidence="7">Belongs to the transferase hexapeptide repeat family. LpxD subfamily.</text>
</comment>
<evidence type="ECO:0000256" key="2">
    <source>
        <dbReference type="ARBA" id="ARBA00022556"/>
    </source>
</evidence>
<dbReference type="UniPathway" id="UPA00973"/>
<comment type="caution">
    <text evidence="9">The sequence shown here is derived from an EMBL/GenBank/DDBJ whole genome shotgun (WGS) entry which is preliminary data.</text>
</comment>
<dbReference type="InterPro" id="IPR007691">
    <property type="entry name" value="LpxD"/>
</dbReference>
<accession>A0A096AUU3</accession>
<feature type="active site" description="Proton acceptor" evidence="7">
    <location>
        <position position="242"/>
    </location>
</feature>
<protein>
    <recommendedName>
        <fullName evidence="7">UDP-3-O-acylglucosamine N-acyltransferase</fullName>
        <ecNumber evidence="7">2.3.1.191</ecNumber>
    </recommendedName>
</protein>
<keyword evidence="2 7" id="KW-0441">Lipid A biosynthesis</keyword>
<dbReference type="Pfam" id="PF00132">
    <property type="entry name" value="Hexapep"/>
    <property type="match status" value="2"/>
</dbReference>
<dbReference type="Proteomes" id="UP000029538">
    <property type="component" value="Unassembled WGS sequence"/>
</dbReference>
<gene>
    <name evidence="7" type="primary">lpxD</name>
    <name evidence="9" type="ORF">HMPREF0654_00355</name>
</gene>
<dbReference type="Gene3D" id="2.160.10.10">
    <property type="entry name" value="Hexapeptide repeat proteins"/>
    <property type="match status" value="1"/>
</dbReference>
<dbReference type="AlphaFoldDB" id="A0A096AUU3"/>
<name>A0A096AUU3_9BACT</name>
<keyword evidence="6 7" id="KW-0012">Acyltransferase</keyword>
<dbReference type="GO" id="GO:0016020">
    <property type="term" value="C:membrane"/>
    <property type="evidence" value="ECO:0007669"/>
    <property type="project" value="GOC"/>
</dbReference>
<dbReference type="InterPro" id="IPR001451">
    <property type="entry name" value="Hexapep"/>
</dbReference>
<keyword evidence="3 7" id="KW-0808">Transferase</keyword>
<comment type="pathway">
    <text evidence="7">Bacterial outer membrane biogenesis; LPS lipid A biosynthesis.</text>
</comment>
<dbReference type="Gene3D" id="3.40.1390.10">
    <property type="entry name" value="MurE/MurF, N-terminal domain"/>
    <property type="match status" value="1"/>
</dbReference>
<keyword evidence="1 7" id="KW-0444">Lipid biosynthesis</keyword>
<dbReference type="GO" id="GO:0016410">
    <property type="term" value="F:N-acyltransferase activity"/>
    <property type="evidence" value="ECO:0007669"/>
    <property type="project" value="InterPro"/>
</dbReference>
<proteinExistence type="inferred from homology"/>
<dbReference type="RefSeq" id="WP_004357237.1">
    <property type="nucleotide sequence ID" value="NZ_JRNR01000002.1"/>
</dbReference>
<dbReference type="GO" id="GO:0103118">
    <property type="term" value="F:UDP-3-O-[(3R)-3-hydroxyacyl]-glucosamine N-acyltransferase activity"/>
    <property type="evidence" value="ECO:0007669"/>
    <property type="project" value="UniProtKB-EC"/>
</dbReference>
<evidence type="ECO:0000256" key="5">
    <source>
        <dbReference type="ARBA" id="ARBA00023098"/>
    </source>
</evidence>
<dbReference type="NCBIfam" id="TIGR01853">
    <property type="entry name" value="lipid_A_lpxD"/>
    <property type="match status" value="1"/>
</dbReference>
<reference evidence="9 10" key="1">
    <citation type="submission" date="2014-07" db="EMBL/GenBank/DDBJ databases">
        <authorList>
            <person name="McCorrison J."/>
            <person name="Sanka R."/>
            <person name="Torralba M."/>
            <person name="Gillis M."/>
            <person name="Haft D.H."/>
            <person name="Methe B."/>
            <person name="Sutton G."/>
            <person name="Nelson K.E."/>
        </authorList>
    </citation>
    <scope>NUCLEOTIDE SEQUENCE [LARGE SCALE GENOMIC DNA]</scope>
    <source>
        <strain evidence="9 10">DNF00882</strain>
    </source>
</reference>
<dbReference type="EMBL" id="JRNR01000002">
    <property type="protein sequence ID" value="KGF50565.1"/>
    <property type="molecule type" value="Genomic_DNA"/>
</dbReference>
<sequence length="346" mass="37858">MEFSAKQIAEFIQGHVEGDETVTINTFAKIEEGIPGAITFLANPKYTQYIYETKCSIVLVDESITIDKPIKTTIIRVQNARDCVAKLLQLYESMKPKKQGIDALAFISPKAKIGENVYIGAFAYIGDGVEIGNGSMIYPHTTIMDNTILGENCIIYPNVSIYHDCKIGNNVVCHSGSIIGADGFGFAPNPKTNSYDKIPQIGIVTIEDNVEIGANTCIDRSTMGSTYLRKGVKLDNLVQIAHNTDIGENTVMSAQVGIAGSTKVGEWCMFGGQVGISGHLKVGNKVFLGAQSGVLSNLKDNQSLMGSPAIEPRKYFKSEVIFQRLPEMYKKLDLLEKEIEELKKNK</sequence>
<dbReference type="NCBIfam" id="NF002060">
    <property type="entry name" value="PRK00892.1"/>
    <property type="match status" value="1"/>
</dbReference>
<dbReference type="InterPro" id="IPR020573">
    <property type="entry name" value="UDP_GlcNAc_AcTrfase_non-rep"/>
</dbReference>
<comment type="subunit">
    <text evidence="7">Homotrimer.</text>
</comment>
<dbReference type="InterPro" id="IPR011004">
    <property type="entry name" value="Trimer_LpxA-like_sf"/>
</dbReference>
<keyword evidence="4 7" id="KW-0677">Repeat</keyword>
<keyword evidence="5 7" id="KW-0443">Lipid metabolism</keyword>
<evidence type="ECO:0000256" key="4">
    <source>
        <dbReference type="ARBA" id="ARBA00022737"/>
    </source>
</evidence>